<dbReference type="Proteomes" id="UP000196573">
    <property type="component" value="Unassembled WGS sequence"/>
</dbReference>
<evidence type="ECO:0000256" key="2">
    <source>
        <dbReference type="SAM" id="Phobius"/>
    </source>
</evidence>
<evidence type="ECO:0000313" key="4">
    <source>
        <dbReference type="Proteomes" id="UP000196573"/>
    </source>
</evidence>
<dbReference type="EMBL" id="FWPT01000007">
    <property type="protein sequence ID" value="SMA49101.1"/>
    <property type="molecule type" value="Genomic_DNA"/>
</dbReference>
<keyword evidence="2" id="KW-1133">Transmembrane helix</keyword>
<reference evidence="3 4" key="1">
    <citation type="submission" date="2017-03" db="EMBL/GenBank/DDBJ databases">
        <authorList>
            <person name="Afonso C.L."/>
            <person name="Miller P.J."/>
            <person name="Scott M.A."/>
            <person name="Spackman E."/>
            <person name="Goraichik I."/>
            <person name="Dimitrov K.M."/>
            <person name="Suarez D.L."/>
            <person name="Swayne D.E."/>
        </authorList>
    </citation>
    <scope>NUCLEOTIDE SEQUENCE [LARGE SCALE GENOMIC DNA]</scope>
    <source>
        <strain evidence="3">SB41UT1</strain>
    </source>
</reference>
<keyword evidence="2" id="KW-0812">Transmembrane</keyword>
<keyword evidence="2" id="KW-0472">Membrane</keyword>
<feature type="compositionally biased region" description="Basic and acidic residues" evidence="1">
    <location>
        <begin position="1"/>
        <end position="12"/>
    </location>
</feature>
<gene>
    <name evidence="3" type="ORF">EHSB41UT_03051</name>
</gene>
<organism evidence="3 4">
    <name type="scientific">Parendozoicomonas haliclonae</name>
    <dbReference type="NCBI Taxonomy" id="1960125"/>
    <lineage>
        <taxon>Bacteria</taxon>
        <taxon>Pseudomonadati</taxon>
        <taxon>Pseudomonadota</taxon>
        <taxon>Gammaproteobacteria</taxon>
        <taxon>Oceanospirillales</taxon>
        <taxon>Endozoicomonadaceae</taxon>
        <taxon>Parendozoicomonas</taxon>
    </lineage>
</organism>
<name>A0A1X7ALT6_9GAMM</name>
<evidence type="ECO:0000256" key="1">
    <source>
        <dbReference type="SAM" id="MobiDB-lite"/>
    </source>
</evidence>
<feature type="region of interest" description="Disordered" evidence="1">
    <location>
        <begin position="1"/>
        <end position="26"/>
    </location>
</feature>
<proteinExistence type="predicted"/>
<dbReference type="RefSeq" id="WP_087111389.1">
    <property type="nucleotide sequence ID" value="NZ_CBCSCN010000007.1"/>
</dbReference>
<feature type="transmembrane region" description="Helical" evidence="2">
    <location>
        <begin position="67"/>
        <end position="97"/>
    </location>
</feature>
<sequence length="155" mass="17058">MVEAKADKETAKPSEPPPESPGAESPSGPVLLELFDLLQVIWQSWGQRTRTLHQLVRAESQLNLRAVMVMVGLIMLIAMVVFSLWIGLIGLVGVGVFLLTGTLGHTLIVMALLQLILLVWLAGELRRIWRRLGFHRTASLLSSSTQLSGRGKHCD</sequence>
<keyword evidence="4" id="KW-1185">Reference proteome</keyword>
<dbReference type="AlphaFoldDB" id="A0A1X7ALT6"/>
<feature type="transmembrane region" description="Helical" evidence="2">
    <location>
        <begin position="103"/>
        <end position="122"/>
    </location>
</feature>
<evidence type="ECO:0000313" key="3">
    <source>
        <dbReference type="EMBL" id="SMA49101.1"/>
    </source>
</evidence>
<protein>
    <submittedName>
        <fullName evidence="3">Uncharacterized protein</fullName>
    </submittedName>
</protein>
<accession>A0A1X7ALT6</accession>